<proteinExistence type="predicted"/>
<protein>
    <submittedName>
        <fullName evidence="1">Uncharacterized protein</fullName>
    </submittedName>
</protein>
<reference evidence="1 2" key="1">
    <citation type="submission" date="2019-03" db="EMBL/GenBank/DDBJ databases">
        <title>Single cell metagenomics reveals metabolic interactions within the superorganism composed of flagellate Streblomastix strix and complex community of Bacteroidetes bacteria on its surface.</title>
        <authorList>
            <person name="Treitli S.C."/>
            <person name="Kolisko M."/>
            <person name="Husnik F."/>
            <person name="Keeling P."/>
            <person name="Hampl V."/>
        </authorList>
    </citation>
    <scope>NUCLEOTIDE SEQUENCE [LARGE SCALE GENOMIC DNA]</scope>
    <source>
        <strain evidence="1">ST1C</strain>
    </source>
</reference>
<name>A0A5J4WRB6_9EUKA</name>
<organism evidence="1 2">
    <name type="scientific">Streblomastix strix</name>
    <dbReference type="NCBI Taxonomy" id="222440"/>
    <lineage>
        <taxon>Eukaryota</taxon>
        <taxon>Metamonada</taxon>
        <taxon>Preaxostyla</taxon>
        <taxon>Oxymonadida</taxon>
        <taxon>Streblomastigidae</taxon>
        <taxon>Streblomastix</taxon>
    </lineage>
</organism>
<dbReference type="AlphaFoldDB" id="A0A5J4WRB6"/>
<comment type="caution">
    <text evidence="1">The sequence shown here is derived from an EMBL/GenBank/DDBJ whole genome shotgun (WGS) entry which is preliminary data.</text>
</comment>
<evidence type="ECO:0000313" key="1">
    <source>
        <dbReference type="EMBL" id="KAA6397132.1"/>
    </source>
</evidence>
<evidence type="ECO:0000313" key="2">
    <source>
        <dbReference type="Proteomes" id="UP000324800"/>
    </source>
</evidence>
<gene>
    <name evidence="1" type="ORF">EZS28_007342</name>
</gene>
<sequence length="110" mass="12559">MSSAEFEELIKNHLPDHPGDYETVMDRNRFQYQKIIAVIKDIFLGIKYCYGTSYGAKPYLIKSRKLEVETKITEIQSSGPAPSFDEVKTIVRDEMSAQQINAQNIAKQLS</sequence>
<dbReference type="Proteomes" id="UP000324800">
    <property type="component" value="Unassembled WGS sequence"/>
</dbReference>
<dbReference type="EMBL" id="SNRW01001252">
    <property type="protein sequence ID" value="KAA6397132.1"/>
    <property type="molecule type" value="Genomic_DNA"/>
</dbReference>
<accession>A0A5J4WRB6</accession>